<evidence type="ECO:0000313" key="2">
    <source>
        <dbReference type="EMBL" id="KAL3788992.1"/>
    </source>
</evidence>
<feature type="region of interest" description="Disordered" evidence="1">
    <location>
        <begin position="1"/>
        <end position="34"/>
    </location>
</feature>
<evidence type="ECO:0000313" key="3">
    <source>
        <dbReference type="Proteomes" id="UP001516023"/>
    </source>
</evidence>
<sequence>MRAKLERRGFRSTNRSHPSSKRGDYNRNHGRYMYDDNDVDRRHYSISSRLAEDGDETVSTCSTSSEDGFACGNCAMMFCRQDGDVNSDHSSELRELRKDIKEMKRMIKPSTFSVVDSTAVSEVHSKGMEIDLVRPFPRKNGKLMILSQNDLIQVDTIDEEEKRRREEYLTELGRRGIPQREGDEDGIWSNFLHCLPTCISWNNCQNGGQDSSDNVSDITTPKDLLLLNDYKRGLYTMGTPPQRLRVDNVLSQLESSGNTHSFRTRSSNAEMSRERSRRTYSSRTPSSGTPSSNGKSEKFPRRSFNTAKSPLRSSTKAKVKARILIEDGSLLYEV</sequence>
<feature type="compositionally biased region" description="Polar residues" evidence="1">
    <location>
        <begin position="254"/>
        <end position="270"/>
    </location>
</feature>
<name>A0ABD3PMK9_9STRA</name>
<proteinExistence type="predicted"/>
<gene>
    <name evidence="2" type="ORF">HJC23_012697</name>
</gene>
<dbReference type="AlphaFoldDB" id="A0ABD3PMK9"/>
<reference evidence="2 3" key="1">
    <citation type="journal article" date="2020" name="G3 (Bethesda)">
        <title>Improved Reference Genome for Cyclotella cryptica CCMP332, a Model for Cell Wall Morphogenesis, Salinity Adaptation, and Lipid Production in Diatoms (Bacillariophyta).</title>
        <authorList>
            <person name="Roberts W.R."/>
            <person name="Downey K.M."/>
            <person name="Ruck E.C."/>
            <person name="Traller J.C."/>
            <person name="Alverson A.J."/>
        </authorList>
    </citation>
    <scope>NUCLEOTIDE SEQUENCE [LARGE SCALE GENOMIC DNA]</scope>
    <source>
        <strain evidence="2 3">CCMP332</strain>
    </source>
</reference>
<accession>A0ABD3PMK9</accession>
<organism evidence="2 3">
    <name type="scientific">Cyclotella cryptica</name>
    <dbReference type="NCBI Taxonomy" id="29204"/>
    <lineage>
        <taxon>Eukaryota</taxon>
        <taxon>Sar</taxon>
        <taxon>Stramenopiles</taxon>
        <taxon>Ochrophyta</taxon>
        <taxon>Bacillariophyta</taxon>
        <taxon>Coscinodiscophyceae</taxon>
        <taxon>Thalassiosirophycidae</taxon>
        <taxon>Stephanodiscales</taxon>
        <taxon>Stephanodiscaceae</taxon>
        <taxon>Cyclotella</taxon>
    </lineage>
</organism>
<comment type="caution">
    <text evidence="2">The sequence shown here is derived from an EMBL/GenBank/DDBJ whole genome shotgun (WGS) entry which is preliminary data.</text>
</comment>
<protein>
    <submittedName>
        <fullName evidence="2">Uncharacterized protein</fullName>
    </submittedName>
</protein>
<keyword evidence="3" id="KW-1185">Reference proteome</keyword>
<dbReference type="EMBL" id="JABMIG020000148">
    <property type="protein sequence ID" value="KAL3788992.1"/>
    <property type="molecule type" value="Genomic_DNA"/>
</dbReference>
<evidence type="ECO:0000256" key="1">
    <source>
        <dbReference type="SAM" id="MobiDB-lite"/>
    </source>
</evidence>
<feature type="compositionally biased region" description="Polar residues" evidence="1">
    <location>
        <begin position="303"/>
        <end position="314"/>
    </location>
</feature>
<feature type="compositionally biased region" description="Low complexity" evidence="1">
    <location>
        <begin position="281"/>
        <end position="292"/>
    </location>
</feature>
<dbReference type="Proteomes" id="UP001516023">
    <property type="component" value="Unassembled WGS sequence"/>
</dbReference>
<feature type="region of interest" description="Disordered" evidence="1">
    <location>
        <begin position="254"/>
        <end position="318"/>
    </location>
</feature>